<dbReference type="PANTHER" id="PTHR10291:SF43">
    <property type="entry name" value="DEHYDRODOLICHYL DIPHOSPHATE SYNTHASE COMPLEX SUBUNIT DHDDS"/>
    <property type="match status" value="1"/>
</dbReference>
<dbReference type="InterPro" id="IPR001441">
    <property type="entry name" value="UPP_synth-like"/>
</dbReference>
<feature type="active site" evidence="3">
    <location>
        <position position="11"/>
    </location>
</feature>
<feature type="binding site" evidence="3">
    <location>
        <position position="175"/>
    </location>
    <ligand>
        <name>substrate</name>
    </ligand>
</feature>
<dbReference type="Proteomes" id="UP000176547">
    <property type="component" value="Unassembled WGS sequence"/>
</dbReference>
<comment type="caution">
    <text evidence="4">The sequence shown here is derived from an EMBL/GenBank/DDBJ whole genome shotgun (WGS) entry which is preliminary data.</text>
</comment>
<feature type="binding site" evidence="3">
    <location>
        <begin position="12"/>
        <end position="15"/>
    </location>
    <ligand>
        <name>substrate</name>
    </ligand>
</feature>
<comment type="caution">
    <text evidence="3">Lacks conserved residue(s) required for the propagation of feature annotation.</text>
</comment>
<comment type="similarity">
    <text evidence="2">Belongs to the UPP synthase family. Z-FPP synthase subfamily.</text>
</comment>
<dbReference type="Pfam" id="PF01255">
    <property type="entry name" value="Prenyltransf"/>
    <property type="match status" value="1"/>
</dbReference>
<accession>A0A1F5NB55</accession>
<feature type="binding site" evidence="3">
    <location>
        <position position="28"/>
    </location>
    <ligand>
        <name>substrate</name>
    </ligand>
</feature>
<evidence type="ECO:0000256" key="1">
    <source>
        <dbReference type="ARBA" id="ARBA00022679"/>
    </source>
</evidence>
<evidence type="ECO:0000256" key="3">
    <source>
        <dbReference type="HAMAP-Rule" id="MF_01139"/>
    </source>
</evidence>
<evidence type="ECO:0000313" key="4">
    <source>
        <dbReference type="EMBL" id="OGE74824.1"/>
    </source>
</evidence>
<dbReference type="HAMAP" id="MF_01139">
    <property type="entry name" value="ISPT"/>
    <property type="match status" value="1"/>
</dbReference>
<dbReference type="GO" id="GO:0000287">
    <property type="term" value="F:magnesium ion binding"/>
    <property type="evidence" value="ECO:0007669"/>
    <property type="project" value="UniProtKB-UniRule"/>
</dbReference>
<dbReference type="GO" id="GO:0016094">
    <property type="term" value="P:polyprenol biosynthetic process"/>
    <property type="evidence" value="ECO:0007669"/>
    <property type="project" value="TreeGrafter"/>
</dbReference>
<feature type="binding site" evidence="3">
    <location>
        <position position="195"/>
    </location>
    <ligand>
        <name>Mg(2+)</name>
        <dbReference type="ChEBI" id="CHEBI:18420"/>
    </ligand>
</feature>
<protein>
    <recommendedName>
        <fullName evidence="3">Isoprenyl transferase</fullName>
        <ecNumber evidence="3">2.5.1.-</ecNumber>
    </recommendedName>
</protein>
<evidence type="ECO:0000256" key="2">
    <source>
        <dbReference type="ARBA" id="ARBA00038453"/>
    </source>
</evidence>
<evidence type="ECO:0000313" key="5">
    <source>
        <dbReference type="Proteomes" id="UP000176547"/>
    </source>
</evidence>
<feature type="binding site" evidence="3">
    <location>
        <position position="11"/>
    </location>
    <ligand>
        <name>Mg(2+)</name>
        <dbReference type="ChEBI" id="CHEBI:18420"/>
    </ligand>
</feature>
<proteinExistence type="inferred from homology"/>
<comment type="cofactor">
    <cofactor evidence="3">
        <name>Mg(2+)</name>
        <dbReference type="ChEBI" id="CHEBI:18420"/>
    </cofactor>
    <text evidence="3">Binds 2 magnesium ions per subunit.</text>
</comment>
<feature type="active site" description="Proton acceptor" evidence="3">
    <location>
        <position position="59"/>
    </location>
</feature>
<dbReference type="EC" id="2.5.1.-" evidence="3"/>
<dbReference type="CDD" id="cd00475">
    <property type="entry name" value="Cis_IPPS"/>
    <property type="match status" value="1"/>
</dbReference>
<dbReference type="PANTHER" id="PTHR10291">
    <property type="entry name" value="DEHYDRODOLICHYL DIPHOSPHATE SYNTHASE FAMILY MEMBER"/>
    <property type="match status" value="1"/>
</dbReference>
<organism evidence="4 5">
    <name type="scientific">Candidatus Doudnabacteria bacterium RIFCSPHIGHO2_01_52_17</name>
    <dbReference type="NCBI Taxonomy" id="1817820"/>
    <lineage>
        <taxon>Bacteria</taxon>
        <taxon>Candidatus Doudnaibacteriota</taxon>
    </lineage>
</organism>
<gene>
    <name evidence="4" type="ORF">A3K06_01745</name>
</gene>
<keyword evidence="3" id="KW-0460">Magnesium</keyword>
<dbReference type="AlphaFoldDB" id="A0A1F5NB55"/>
<dbReference type="SUPFAM" id="SSF64005">
    <property type="entry name" value="Undecaprenyl diphosphate synthase"/>
    <property type="match status" value="1"/>
</dbReference>
<keyword evidence="1 3" id="KW-0808">Transferase</keyword>
<feature type="binding site" evidence="3">
    <location>
        <begin position="56"/>
        <end position="58"/>
    </location>
    <ligand>
        <name>substrate</name>
    </ligand>
</feature>
<feature type="binding site" evidence="3">
    <location>
        <position position="63"/>
    </location>
    <ligand>
        <name>substrate</name>
    </ligand>
</feature>
<keyword evidence="3" id="KW-0479">Metal-binding</keyword>
<dbReference type="NCBIfam" id="TIGR00055">
    <property type="entry name" value="uppS"/>
    <property type="match status" value="1"/>
</dbReference>
<dbReference type="EMBL" id="MFEG01000041">
    <property type="protein sequence ID" value="OGE74824.1"/>
    <property type="molecule type" value="Genomic_DNA"/>
</dbReference>
<dbReference type="Gene3D" id="3.40.1180.10">
    <property type="entry name" value="Decaprenyl diphosphate synthase-like"/>
    <property type="match status" value="1"/>
</dbReference>
<comment type="subunit">
    <text evidence="3">Homodimer.</text>
</comment>
<dbReference type="GO" id="GO:0045547">
    <property type="term" value="F:ditrans,polycis-polyprenyl diphosphate synthase [(2E,6E)-farnesyl diphosphate specific] activity"/>
    <property type="evidence" value="ECO:0007669"/>
    <property type="project" value="TreeGrafter"/>
</dbReference>
<dbReference type="InterPro" id="IPR036424">
    <property type="entry name" value="UPP_synth-like_sf"/>
</dbReference>
<name>A0A1F5NB55_9BACT</name>
<sequence length="227" mass="26821">MKLNHVAIIPDGNRRWAKEQSLRPTAGHEKGFEIFKDVAREARKLGIPYLTAWGLSRDNTLKRSVRELKFLYTRFQENFEKLLQDKELHEDKVKVRVLGEWPRFFPSRLKTVIGKLEETTKNYSKFNLTFLLAYDGRREMAEAFRRAQEEAEIKNSKLKKYLWTKDLPPVDLVIRTGGNPHWSAGFLMWHTADSEFYFTKTFWPAFSTKEFKAATEEYLRRPRNLGA</sequence>
<comment type="function">
    <text evidence="3">Catalyzes the condensation of isopentenyl diphosphate (IPP) with allylic pyrophosphates generating different type of terpenoids.</text>
</comment>
<reference evidence="4 5" key="1">
    <citation type="journal article" date="2016" name="Nat. Commun.">
        <title>Thousands of microbial genomes shed light on interconnected biogeochemical processes in an aquifer system.</title>
        <authorList>
            <person name="Anantharaman K."/>
            <person name="Brown C.T."/>
            <person name="Hug L.A."/>
            <person name="Sharon I."/>
            <person name="Castelle C.J."/>
            <person name="Probst A.J."/>
            <person name="Thomas B.C."/>
            <person name="Singh A."/>
            <person name="Wilkins M.J."/>
            <person name="Karaoz U."/>
            <person name="Brodie E.L."/>
            <person name="Williams K.H."/>
            <person name="Hubbard S.S."/>
            <person name="Banfield J.F."/>
        </authorList>
    </citation>
    <scope>NUCLEOTIDE SEQUENCE [LARGE SCALE GENOMIC DNA]</scope>
</reference>
<feature type="binding site" evidence="3">
    <location>
        <position position="16"/>
    </location>
    <ligand>
        <name>substrate</name>
    </ligand>
</feature>